<evidence type="ECO:0000256" key="2">
    <source>
        <dbReference type="SAM" id="MobiDB-lite"/>
    </source>
</evidence>
<organism evidence="4 5">
    <name type="scientific">Fusarium agapanthi</name>
    <dbReference type="NCBI Taxonomy" id="1803897"/>
    <lineage>
        <taxon>Eukaryota</taxon>
        <taxon>Fungi</taxon>
        <taxon>Dikarya</taxon>
        <taxon>Ascomycota</taxon>
        <taxon>Pezizomycotina</taxon>
        <taxon>Sordariomycetes</taxon>
        <taxon>Hypocreomycetidae</taxon>
        <taxon>Hypocreales</taxon>
        <taxon>Nectriaceae</taxon>
        <taxon>Fusarium</taxon>
        <taxon>Fusarium fujikuroi species complex</taxon>
    </lineage>
</organism>
<comment type="caution">
    <text evidence="4">The sequence shown here is derived from an EMBL/GenBank/DDBJ whole genome shotgun (WGS) entry which is preliminary data.</text>
</comment>
<evidence type="ECO:0000313" key="5">
    <source>
        <dbReference type="Proteomes" id="UP000737391"/>
    </source>
</evidence>
<keyword evidence="3" id="KW-0472">Membrane</keyword>
<keyword evidence="5" id="KW-1185">Reference proteome</keyword>
<feature type="non-terminal residue" evidence="4">
    <location>
        <position position="601"/>
    </location>
</feature>
<feature type="compositionally biased region" description="Acidic residues" evidence="2">
    <location>
        <begin position="546"/>
        <end position="559"/>
    </location>
</feature>
<dbReference type="GO" id="GO:0006826">
    <property type="term" value="P:iron ion transport"/>
    <property type="evidence" value="ECO:0007669"/>
    <property type="project" value="TreeGrafter"/>
</dbReference>
<dbReference type="GO" id="GO:0005886">
    <property type="term" value="C:plasma membrane"/>
    <property type="evidence" value="ECO:0007669"/>
    <property type="project" value="TreeGrafter"/>
</dbReference>
<evidence type="ECO:0008006" key="6">
    <source>
        <dbReference type="Google" id="ProtNLM"/>
    </source>
</evidence>
<dbReference type="GO" id="GO:0006879">
    <property type="term" value="P:intracellular iron ion homeostasis"/>
    <property type="evidence" value="ECO:0007669"/>
    <property type="project" value="TreeGrafter"/>
</dbReference>
<dbReference type="Gene3D" id="3.40.50.80">
    <property type="entry name" value="Nucleotide-binding domain of ferredoxin-NADP reductase (FNR) module"/>
    <property type="match status" value="1"/>
</dbReference>
<gene>
    <name evidence="4" type="ORF">FAGAP_7198</name>
</gene>
<dbReference type="OrthoDB" id="5244652at2759"/>
<dbReference type="GO" id="GO:0000293">
    <property type="term" value="F:ferric-chelate reductase activity"/>
    <property type="evidence" value="ECO:0007669"/>
    <property type="project" value="TreeGrafter"/>
</dbReference>
<sequence>MRHVTYPLFLRRRRAWDSVTRLQACLIFFFFAANLVVIFAPFNGIDWRQIERRAAFTAGVNAIPLCLGGRMGPVVQMLNINRTSYLLFHHWVGRIAVLEALSHAIIVLLHRPKTGTLVTSGWVTFAGFLGSLVLSFWLPRHFFGRWFLLSHRAIALTGVGALFWHALAVPQVRLQKLLFRRLSGEVVENHQAMAFWHPPDDVDPEGKSSNVSFLLSHRTANVAALSVLQTGQRILLDGPFGQRLEPHSYENVILLAKGMGIAGILPLALGLAERRQHDNRIRAELQRLTQRSQTLLREEGSADLDARASIARERAEVAKQRVALSRKPLFRDATKKVDLFWSLESNSQMDLVADQLKSLQQLDPDNSFLVVWCGYPYPRTGEPPFQPISTFWMCLEPSPQRKAFDDLIISKIGEERKKVQGRMIVSNLPPLSQINQSNQQASLNQHLNMNNTFGVAGNIPKHRHDLIQKKFKPIGVKVLIPKENSDEVPNFIVKGSGANIPEKWIGAPEIPKDWLQYMMKVKNADLVWVDPKQWMEKNKQEQREEGGDEGEEEEEEDEEKGGGSGKVARGKKRNSEILEAEWRAEQEAKAEAKAKRKEEEA</sequence>
<evidence type="ECO:0000313" key="4">
    <source>
        <dbReference type="EMBL" id="KAF4496656.1"/>
    </source>
</evidence>
<dbReference type="PANTHER" id="PTHR32361">
    <property type="entry name" value="FERRIC/CUPRIC REDUCTASE TRANSMEMBRANE COMPONENT"/>
    <property type="match status" value="1"/>
</dbReference>
<keyword evidence="3" id="KW-1133">Transmembrane helix</keyword>
<evidence type="ECO:0000256" key="3">
    <source>
        <dbReference type="SAM" id="Phobius"/>
    </source>
</evidence>
<feature type="transmembrane region" description="Helical" evidence="3">
    <location>
        <begin position="116"/>
        <end position="138"/>
    </location>
</feature>
<feature type="transmembrane region" description="Helical" evidence="3">
    <location>
        <begin position="153"/>
        <end position="172"/>
    </location>
</feature>
<reference evidence="4" key="1">
    <citation type="submission" date="2020-01" db="EMBL/GenBank/DDBJ databases">
        <title>Identification and distribution of gene clusters putatively required for synthesis of sphingolipid metabolism inhibitors in phylogenetically diverse species of the filamentous fungus Fusarium.</title>
        <authorList>
            <person name="Kim H.-S."/>
            <person name="Busman M."/>
            <person name="Brown D.W."/>
            <person name="Divon H."/>
            <person name="Uhlig S."/>
            <person name="Proctor R.H."/>
        </authorList>
    </citation>
    <scope>NUCLEOTIDE SEQUENCE</scope>
    <source>
        <strain evidence="4">NRRL 31653</strain>
    </source>
</reference>
<feature type="region of interest" description="Disordered" evidence="2">
    <location>
        <begin position="537"/>
        <end position="601"/>
    </location>
</feature>
<proteinExistence type="predicted"/>
<feature type="transmembrane region" description="Helical" evidence="3">
    <location>
        <begin position="20"/>
        <end position="42"/>
    </location>
</feature>
<feature type="transmembrane region" description="Helical" evidence="3">
    <location>
        <begin position="91"/>
        <end position="109"/>
    </location>
</feature>
<keyword evidence="1" id="KW-0813">Transport</keyword>
<dbReference type="AlphaFoldDB" id="A0A9P5E5U1"/>
<dbReference type="InterPro" id="IPR051410">
    <property type="entry name" value="Ferric/Cupric_Reductase"/>
</dbReference>
<evidence type="ECO:0000256" key="1">
    <source>
        <dbReference type="ARBA" id="ARBA00022448"/>
    </source>
</evidence>
<dbReference type="InterPro" id="IPR039261">
    <property type="entry name" value="FNR_nucleotide-bd"/>
</dbReference>
<keyword evidence="3" id="KW-0812">Transmembrane</keyword>
<dbReference type="EMBL" id="LUFC02000516">
    <property type="protein sequence ID" value="KAF4496656.1"/>
    <property type="molecule type" value="Genomic_DNA"/>
</dbReference>
<feature type="compositionally biased region" description="Basic and acidic residues" evidence="2">
    <location>
        <begin position="573"/>
        <end position="601"/>
    </location>
</feature>
<accession>A0A9P5E5U1</accession>
<dbReference type="PANTHER" id="PTHR32361:SF26">
    <property type="entry name" value="FAD-BINDING 8 DOMAIN-CONTAINING PROTEIN-RELATED"/>
    <property type="match status" value="1"/>
</dbReference>
<protein>
    <recommendedName>
        <fullName evidence="6">Ferric oxidoreductase domain-containing protein</fullName>
    </recommendedName>
</protein>
<dbReference type="GO" id="GO:0015677">
    <property type="term" value="P:copper ion import"/>
    <property type="evidence" value="ECO:0007669"/>
    <property type="project" value="TreeGrafter"/>
</dbReference>
<name>A0A9P5E5U1_9HYPO</name>
<dbReference type="Proteomes" id="UP000737391">
    <property type="component" value="Unassembled WGS sequence"/>
</dbReference>
<dbReference type="SUPFAM" id="SSF52343">
    <property type="entry name" value="Ferredoxin reductase-like, C-terminal NADP-linked domain"/>
    <property type="match status" value="1"/>
</dbReference>